<name>A0A7X5ZI25_9GAMM</name>
<dbReference type="RefSeq" id="WP_166947285.1">
    <property type="nucleotide sequence ID" value="NZ_JAARLZ010000003.1"/>
</dbReference>
<keyword evidence="2" id="KW-1185">Reference proteome</keyword>
<evidence type="ECO:0000313" key="2">
    <source>
        <dbReference type="Proteomes" id="UP000490980"/>
    </source>
</evidence>
<comment type="caution">
    <text evidence="1">The sequence shown here is derived from an EMBL/GenBank/DDBJ whole genome shotgun (WGS) entry which is preliminary data.</text>
</comment>
<reference evidence="1 2" key="1">
    <citation type="submission" date="2020-03" db="EMBL/GenBank/DDBJ databases">
        <authorList>
            <person name="Lai Q."/>
        </authorList>
    </citation>
    <scope>NUCLEOTIDE SEQUENCE [LARGE SCALE GENOMIC DNA]</scope>
    <source>
        <strain evidence="1 2">CCUG 25036</strain>
    </source>
</reference>
<organism evidence="1 2">
    <name type="scientific">Luteibacter anthropi</name>
    <dbReference type="NCBI Taxonomy" id="564369"/>
    <lineage>
        <taxon>Bacteria</taxon>
        <taxon>Pseudomonadati</taxon>
        <taxon>Pseudomonadota</taxon>
        <taxon>Gammaproteobacteria</taxon>
        <taxon>Lysobacterales</taxon>
        <taxon>Rhodanobacteraceae</taxon>
        <taxon>Luteibacter</taxon>
    </lineage>
</organism>
<sequence length="172" mass="19022">MEEPKVQLNPTTSNDISVLVRTGNTPGIFDNVLAFAQFRVTNPECVPKQPVSGARLIPHKRLPIELIKKDDATYSGQFALSPFLDEDYFGLGVCHWQLVSIEASAKRGRTTFSVDMYTQGKSPHGELVKYFSKSGYDSASDDFIDTGSTDKERIKDPSTAFSLALSLEESRP</sequence>
<proteinExistence type="predicted"/>
<protein>
    <submittedName>
        <fullName evidence="1">Uncharacterized protein</fullName>
    </submittedName>
</protein>
<evidence type="ECO:0000313" key="1">
    <source>
        <dbReference type="EMBL" id="NII06291.1"/>
    </source>
</evidence>
<accession>A0A7X5ZI25</accession>
<dbReference type="AlphaFoldDB" id="A0A7X5ZI25"/>
<gene>
    <name evidence="1" type="ORF">HBF25_07840</name>
</gene>
<dbReference type="Proteomes" id="UP000490980">
    <property type="component" value="Unassembled WGS sequence"/>
</dbReference>
<dbReference type="EMBL" id="JAARLZ010000003">
    <property type="protein sequence ID" value="NII06291.1"/>
    <property type="molecule type" value="Genomic_DNA"/>
</dbReference>